<proteinExistence type="predicted"/>
<dbReference type="InterPro" id="IPR029050">
    <property type="entry name" value="Immunoprotect_excell_Ig-like"/>
</dbReference>
<evidence type="ECO:0008006" key="4">
    <source>
        <dbReference type="Google" id="ProtNLM"/>
    </source>
</evidence>
<keyword evidence="1" id="KW-0732">Signal</keyword>
<reference evidence="2 3" key="1">
    <citation type="submission" date="2017-06" db="EMBL/GenBank/DDBJ databases">
        <authorList>
            <person name="Kim H.J."/>
            <person name="Triplett B.A."/>
        </authorList>
    </citation>
    <scope>NUCLEOTIDE SEQUENCE [LARGE SCALE GENOMIC DNA]</scope>
    <source>
        <strain evidence="2 3">DSM 44272</strain>
    </source>
</reference>
<evidence type="ECO:0000313" key="2">
    <source>
        <dbReference type="EMBL" id="SNR97522.1"/>
    </source>
</evidence>
<name>A0A239AQE1_9ACTN</name>
<dbReference type="Proteomes" id="UP000198403">
    <property type="component" value="Unassembled WGS sequence"/>
</dbReference>
<dbReference type="AlphaFoldDB" id="A0A239AQE1"/>
<evidence type="ECO:0000256" key="1">
    <source>
        <dbReference type="ARBA" id="ARBA00022729"/>
    </source>
</evidence>
<keyword evidence="3" id="KW-1185">Reference proteome</keyword>
<sequence length="197" mass="21164">MRRQALVTAVAALLLAGCGNDDGDAGTSPGAAASASDECVGYGCSDEQDADLLKREAEAYTASVTEPEGNFVEFPDGLKVTIVSLAVPDPEVFRQQADGEQPLVLTTRWENTSAEPIEFADYDTTNARLLSGPNGFQADHYAVGGPDTELPARLVPGTTFDYKIYYSVPDPSELELVFNPNPEVYLDFTFTDVETLL</sequence>
<protein>
    <recommendedName>
        <fullName evidence="4">DUF4352 domain-containing protein</fullName>
    </recommendedName>
</protein>
<dbReference type="EMBL" id="FZNO01000052">
    <property type="protein sequence ID" value="SNR97522.1"/>
    <property type="molecule type" value="Genomic_DNA"/>
</dbReference>
<gene>
    <name evidence="2" type="ORF">SAMN06272737_1528</name>
</gene>
<organism evidence="2 3">
    <name type="scientific">Blastococcus mobilis</name>
    <dbReference type="NCBI Taxonomy" id="1938746"/>
    <lineage>
        <taxon>Bacteria</taxon>
        <taxon>Bacillati</taxon>
        <taxon>Actinomycetota</taxon>
        <taxon>Actinomycetes</taxon>
        <taxon>Geodermatophilales</taxon>
        <taxon>Geodermatophilaceae</taxon>
        <taxon>Blastococcus</taxon>
    </lineage>
</organism>
<evidence type="ECO:0000313" key="3">
    <source>
        <dbReference type="Proteomes" id="UP000198403"/>
    </source>
</evidence>
<dbReference type="PROSITE" id="PS51257">
    <property type="entry name" value="PROKAR_LIPOPROTEIN"/>
    <property type="match status" value="1"/>
</dbReference>
<accession>A0A239AQE1</accession>
<dbReference type="Gene3D" id="2.60.40.1240">
    <property type="match status" value="1"/>
</dbReference>